<dbReference type="Proteomes" id="UP000050741">
    <property type="component" value="Unassembled WGS sequence"/>
</dbReference>
<keyword evidence="3" id="KW-1185">Reference proteome</keyword>
<dbReference type="WBParaSite" id="GPLIN_001471300">
    <property type="protein sequence ID" value="GPLIN_001471300"/>
    <property type="gene ID" value="GPLIN_001471300"/>
</dbReference>
<dbReference type="SUPFAM" id="SSF53474">
    <property type="entry name" value="alpha/beta-Hydrolases"/>
    <property type="match status" value="1"/>
</dbReference>
<dbReference type="GO" id="GO:0004252">
    <property type="term" value="F:serine-type endopeptidase activity"/>
    <property type="evidence" value="ECO:0007669"/>
    <property type="project" value="TreeGrafter"/>
</dbReference>
<dbReference type="PANTHER" id="PTHR42776">
    <property type="entry name" value="SERINE PEPTIDASE S9 FAMILY MEMBER"/>
    <property type="match status" value="1"/>
</dbReference>
<protein>
    <submittedName>
        <fullName evidence="4">Peptidase_S9 domain-containing protein</fullName>
    </submittedName>
</protein>
<evidence type="ECO:0000259" key="2">
    <source>
        <dbReference type="Pfam" id="PF00326"/>
    </source>
</evidence>
<reference evidence="4" key="3">
    <citation type="submission" date="2016-06" db="UniProtKB">
        <authorList>
            <consortium name="WormBaseParasite"/>
        </authorList>
    </citation>
    <scope>IDENTIFICATION</scope>
</reference>
<organism evidence="3 4">
    <name type="scientific">Globodera pallida</name>
    <name type="common">Potato cyst nematode worm</name>
    <name type="synonym">Heterodera pallida</name>
    <dbReference type="NCBI Taxonomy" id="36090"/>
    <lineage>
        <taxon>Eukaryota</taxon>
        <taxon>Metazoa</taxon>
        <taxon>Ecdysozoa</taxon>
        <taxon>Nematoda</taxon>
        <taxon>Chromadorea</taxon>
        <taxon>Rhabditida</taxon>
        <taxon>Tylenchina</taxon>
        <taxon>Tylenchomorpha</taxon>
        <taxon>Tylenchoidea</taxon>
        <taxon>Heteroderidae</taxon>
        <taxon>Heteroderinae</taxon>
        <taxon>Globodera</taxon>
    </lineage>
</organism>
<name>A0A183CPA6_GLOPA</name>
<evidence type="ECO:0000313" key="4">
    <source>
        <dbReference type="WBParaSite" id="GPLIN_001471300"/>
    </source>
</evidence>
<evidence type="ECO:0000256" key="1">
    <source>
        <dbReference type="ARBA" id="ARBA00022801"/>
    </source>
</evidence>
<dbReference type="InterPro" id="IPR029058">
    <property type="entry name" value="AB_hydrolase_fold"/>
</dbReference>
<accession>A0A183CPA6</accession>
<dbReference type="InterPro" id="IPR001375">
    <property type="entry name" value="Peptidase_S9_cat"/>
</dbReference>
<dbReference type="AlphaFoldDB" id="A0A183CPA6"/>
<dbReference type="Pfam" id="PF00326">
    <property type="entry name" value="Peptidase_S9"/>
    <property type="match status" value="2"/>
</dbReference>
<reference evidence="3" key="2">
    <citation type="submission" date="2014-05" db="EMBL/GenBank/DDBJ databases">
        <title>The genome and life-stage specific transcriptomes of Globodera pallida elucidate key aspects of plant parasitism by a cyst nematode.</title>
        <authorList>
            <person name="Cotton J.A."/>
            <person name="Lilley C.J."/>
            <person name="Jones L.M."/>
            <person name="Kikuchi T."/>
            <person name="Reid A.J."/>
            <person name="Thorpe P."/>
            <person name="Tsai I.J."/>
            <person name="Beasley H."/>
            <person name="Blok V."/>
            <person name="Cock P.J.A."/>
            <person name="Van den Akker S.E."/>
            <person name="Holroyd N."/>
            <person name="Hunt M."/>
            <person name="Mantelin S."/>
            <person name="Naghra H."/>
            <person name="Pain A."/>
            <person name="Palomares-Rius J.E."/>
            <person name="Zarowiecki M."/>
            <person name="Berriman M."/>
            <person name="Jones J.T."/>
            <person name="Urwin P.E."/>
        </authorList>
    </citation>
    <scope>NUCLEOTIDE SEQUENCE [LARGE SCALE GENOMIC DNA]</scope>
    <source>
        <strain evidence="3">Lindley</strain>
    </source>
</reference>
<feature type="domain" description="Peptidase S9 prolyl oligopeptidase catalytic" evidence="2">
    <location>
        <begin position="287"/>
        <end position="349"/>
    </location>
</feature>
<keyword evidence="1" id="KW-0378">Hydrolase</keyword>
<sequence>DLGQLAVHDFGRPERNEVLYTAQKAQIGVERTVLSVTEIYHKPDIYVANTTVLDDIQYLVNLRLAGTLVIETWTSIPGWLASYQSINLLSISFTKEAKKVPIIFSPLESRIGGMADTYLSLPPQTPQFSPEQVRGDKLELARQGLLPRKPQKLMVLLVHGGPKSRDFFGFAAINAWLTSRGYAVMQVNFRVSVGFGKNLTNTGNSEWGRKMHQDLLDGVGFLVSNNIADRRQVAIMGGSYRGYATLVGMTFTPDIFACGVDIVGPSNLITLLDTIPPYWLGFYNDMIGANDPRVKQAESDKFVAALKRNHIPVTYILFPDSDEGHGHRKPHNTMTTAGFSEEFLAQCLHRDVEPFNLGQYTTPQQW</sequence>
<feature type="domain" description="Peptidase S9 prolyl oligopeptidase catalytic" evidence="2">
    <location>
        <begin position="172"/>
        <end position="274"/>
    </location>
</feature>
<proteinExistence type="predicted"/>
<dbReference type="PANTHER" id="PTHR42776:SF27">
    <property type="entry name" value="DIPEPTIDYL PEPTIDASE FAMILY MEMBER 6"/>
    <property type="match status" value="1"/>
</dbReference>
<dbReference type="Gene3D" id="3.40.50.1820">
    <property type="entry name" value="alpha/beta hydrolase"/>
    <property type="match status" value="1"/>
</dbReference>
<reference evidence="3" key="1">
    <citation type="submission" date="2013-12" db="EMBL/GenBank/DDBJ databases">
        <authorList>
            <person name="Aslett M."/>
        </authorList>
    </citation>
    <scope>NUCLEOTIDE SEQUENCE [LARGE SCALE GENOMIC DNA]</scope>
    <source>
        <strain evidence="3">Lindley</strain>
    </source>
</reference>
<evidence type="ECO:0000313" key="3">
    <source>
        <dbReference type="Proteomes" id="UP000050741"/>
    </source>
</evidence>
<dbReference type="GO" id="GO:0006508">
    <property type="term" value="P:proteolysis"/>
    <property type="evidence" value="ECO:0007669"/>
    <property type="project" value="InterPro"/>
</dbReference>